<name>A0ABX1JLJ2_9MICC</name>
<protein>
    <submittedName>
        <fullName evidence="4">Pyridoxal-phosphate dependent enzyme</fullName>
    </submittedName>
</protein>
<dbReference type="InterPro" id="IPR050214">
    <property type="entry name" value="Cys_Synth/Cystath_Beta-Synth"/>
</dbReference>
<feature type="non-terminal residue" evidence="4">
    <location>
        <position position="61"/>
    </location>
</feature>
<gene>
    <name evidence="4" type="ORF">HER39_05050</name>
</gene>
<sequence>MARIYEDVTQIVGRTPLARLNRLTEGLPGQVAVKLEFYNPANSVKDRIGVAIVDAAEKAGA</sequence>
<feature type="domain" description="Tryptophan synthase beta chain-like PALP" evidence="3">
    <location>
        <begin position="8"/>
        <end position="59"/>
    </location>
</feature>
<dbReference type="PANTHER" id="PTHR10314">
    <property type="entry name" value="CYSTATHIONINE BETA-SYNTHASE"/>
    <property type="match status" value="1"/>
</dbReference>
<dbReference type="Pfam" id="PF00291">
    <property type="entry name" value="PALP"/>
    <property type="match status" value="1"/>
</dbReference>
<accession>A0ABX1JLJ2</accession>
<dbReference type="Gene3D" id="3.40.50.1100">
    <property type="match status" value="2"/>
</dbReference>
<dbReference type="InterPro" id="IPR036052">
    <property type="entry name" value="TrpB-like_PALP_sf"/>
</dbReference>
<proteinExistence type="predicted"/>
<comment type="caution">
    <text evidence="4">The sequence shown here is derived from an EMBL/GenBank/DDBJ whole genome shotgun (WGS) entry which is preliminary data.</text>
</comment>
<comment type="cofactor">
    <cofactor evidence="1">
        <name>pyridoxal 5'-phosphate</name>
        <dbReference type="ChEBI" id="CHEBI:597326"/>
    </cofactor>
</comment>
<keyword evidence="5" id="KW-1185">Reference proteome</keyword>
<dbReference type="PROSITE" id="PS00901">
    <property type="entry name" value="CYS_SYNTHASE"/>
    <property type="match status" value="1"/>
</dbReference>
<organism evidence="4 5">
    <name type="scientific">Arthrobacter deserti</name>
    <dbReference type="NCBI Taxonomy" id="1742687"/>
    <lineage>
        <taxon>Bacteria</taxon>
        <taxon>Bacillati</taxon>
        <taxon>Actinomycetota</taxon>
        <taxon>Actinomycetes</taxon>
        <taxon>Micrococcales</taxon>
        <taxon>Micrococcaceae</taxon>
        <taxon>Arthrobacter</taxon>
    </lineage>
</organism>
<dbReference type="InterPro" id="IPR001216">
    <property type="entry name" value="P-phosphate_BS"/>
</dbReference>
<reference evidence="4 5" key="1">
    <citation type="submission" date="2020-04" db="EMBL/GenBank/DDBJ databases">
        <authorList>
            <person name="Liu S."/>
        </authorList>
    </citation>
    <scope>NUCLEOTIDE SEQUENCE [LARGE SCALE GENOMIC DNA]</scope>
    <source>
        <strain evidence="4 5">CGMCC 1.15091</strain>
    </source>
</reference>
<dbReference type="Proteomes" id="UP000523795">
    <property type="component" value="Unassembled WGS sequence"/>
</dbReference>
<evidence type="ECO:0000256" key="2">
    <source>
        <dbReference type="ARBA" id="ARBA00022898"/>
    </source>
</evidence>
<evidence type="ECO:0000313" key="4">
    <source>
        <dbReference type="EMBL" id="NKX49953.1"/>
    </source>
</evidence>
<keyword evidence="2" id="KW-0663">Pyridoxal phosphate</keyword>
<dbReference type="InterPro" id="IPR001926">
    <property type="entry name" value="TrpB-like_PALP"/>
</dbReference>
<dbReference type="EMBL" id="JAAZSR010000050">
    <property type="protein sequence ID" value="NKX49953.1"/>
    <property type="molecule type" value="Genomic_DNA"/>
</dbReference>
<dbReference type="SUPFAM" id="SSF53686">
    <property type="entry name" value="Tryptophan synthase beta subunit-like PLP-dependent enzymes"/>
    <property type="match status" value="1"/>
</dbReference>
<evidence type="ECO:0000313" key="5">
    <source>
        <dbReference type="Proteomes" id="UP000523795"/>
    </source>
</evidence>
<evidence type="ECO:0000259" key="3">
    <source>
        <dbReference type="Pfam" id="PF00291"/>
    </source>
</evidence>
<evidence type="ECO:0000256" key="1">
    <source>
        <dbReference type="ARBA" id="ARBA00001933"/>
    </source>
</evidence>